<evidence type="ECO:0000313" key="4">
    <source>
        <dbReference type="Proteomes" id="UP000605361"/>
    </source>
</evidence>
<dbReference type="PANTHER" id="PTHR37809">
    <property type="entry name" value="RIBOSOMAL PROTEIN S12 METHYLTHIOTRANSFERASE ACCESSORY FACTOR YCAO"/>
    <property type="match status" value="1"/>
</dbReference>
<dbReference type="InterPro" id="IPR027624">
    <property type="entry name" value="TOMM_cyclo_SagD"/>
</dbReference>
<name>A0A931AG58_9ACTN</name>
<accession>A0A931AG58</accession>
<dbReference type="Gene3D" id="3.40.50.720">
    <property type="entry name" value="NAD(P)-binding Rossmann-like Domain"/>
    <property type="match status" value="1"/>
</dbReference>
<dbReference type="AlphaFoldDB" id="A0A931AG58"/>
<evidence type="ECO:0000256" key="1">
    <source>
        <dbReference type="SAM" id="MobiDB-lite"/>
    </source>
</evidence>
<reference evidence="3" key="1">
    <citation type="submission" date="2020-11" db="EMBL/GenBank/DDBJ databases">
        <title>Whole-genome analyses of Nonomuraea sp. K274.</title>
        <authorList>
            <person name="Veyisoglu A."/>
        </authorList>
    </citation>
    <scope>NUCLEOTIDE SEQUENCE</scope>
    <source>
        <strain evidence="3">K274</strain>
    </source>
</reference>
<evidence type="ECO:0000259" key="2">
    <source>
        <dbReference type="PROSITE" id="PS51664"/>
    </source>
</evidence>
<dbReference type="InterPro" id="IPR003776">
    <property type="entry name" value="YcaO-like_dom"/>
</dbReference>
<dbReference type="Pfam" id="PF02624">
    <property type="entry name" value="YcaO"/>
    <property type="match status" value="1"/>
</dbReference>
<gene>
    <name evidence="3" type="ORF">ITP53_36020</name>
</gene>
<feature type="region of interest" description="Disordered" evidence="1">
    <location>
        <begin position="147"/>
        <end position="182"/>
    </location>
</feature>
<keyword evidence="4" id="KW-1185">Reference proteome</keyword>
<proteinExistence type="predicted"/>
<dbReference type="NCBIfam" id="TIGR03604">
    <property type="entry name" value="TOMM_cyclo_SagD"/>
    <property type="match status" value="1"/>
</dbReference>
<dbReference type="NCBIfam" id="TIGR03882">
    <property type="entry name" value="cyclo_dehyd_2"/>
    <property type="match status" value="2"/>
</dbReference>
<dbReference type="InterPro" id="IPR022291">
    <property type="entry name" value="Bacteriocin_synth_cyclodeHase"/>
</dbReference>
<feature type="domain" description="YcaO" evidence="2">
    <location>
        <begin position="300"/>
        <end position="735"/>
    </location>
</feature>
<feature type="compositionally biased region" description="Basic and acidic residues" evidence="1">
    <location>
        <begin position="624"/>
        <end position="633"/>
    </location>
</feature>
<evidence type="ECO:0000313" key="3">
    <source>
        <dbReference type="EMBL" id="MBF8191025.1"/>
    </source>
</evidence>
<protein>
    <submittedName>
        <fullName evidence="3">TOMM leader peptide-binding protein</fullName>
    </submittedName>
</protein>
<dbReference type="PANTHER" id="PTHR37809:SF1">
    <property type="entry name" value="RIBOSOMAL PROTEIN S12 METHYLTHIOTRANSFERASE ACCESSORY FACTOR YCAO"/>
    <property type="match status" value="1"/>
</dbReference>
<comment type="caution">
    <text evidence="3">The sequence shown here is derived from an EMBL/GenBank/DDBJ whole genome shotgun (WGS) entry which is preliminary data.</text>
</comment>
<dbReference type="Gene3D" id="3.30.40.250">
    <property type="match status" value="1"/>
</dbReference>
<dbReference type="RefSeq" id="WP_195899937.1">
    <property type="nucleotide sequence ID" value="NZ_JADOGI010000143.1"/>
</dbReference>
<dbReference type="PROSITE" id="PS51664">
    <property type="entry name" value="YCAO"/>
    <property type="match status" value="1"/>
</dbReference>
<dbReference type="Gene3D" id="3.30.160.660">
    <property type="match status" value="1"/>
</dbReference>
<feature type="compositionally biased region" description="Acidic residues" evidence="1">
    <location>
        <begin position="582"/>
        <end position="623"/>
    </location>
</feature>
<organism evidence="3 4">
    <name type="scientific">Nonomuraea cypriaca</name>
    <dbReference type="NCBI Taxonomy" id="1187855"/>
    <lineage>
        <taxon>Bacteria</taxon>
        <taxon>Bacillati</taxon>
        <taxon>Actinomycetota</taxon>
        <taxon>Actinomycetes</taxon>
        <taxon>Streptosporangiales</taxon>
        <taxon>Streptosporangiaceae</taxon>
        <taxon>Nonomuraea</taxon>
    </lineage>
</organism>
<dbReference type="EMBL" id="JADOGI010000143">
    <property type="protein sequence ID" value="MBF8191025.1"/>
    <property type="molecule type" value="Genomic_DNA"/>
</dbReference>
<sequence>MTEILLIGDGTLADAIADVVAGVKTCAVTRADHAATAVAGTVVVVASDAGDVTPYAKTRAVCAERGAIWLPVRTELGQVMIGPSERPGGTGCHDCAESRRWRSRVHPREHDAVLDQNRDELRTRRSAWLTGLAADVVATLVADEAAALSQPPARPDERAPLSRASARADEGNTLSQTQAVADEGVALSRAPARARTDGGFLRVRLDELDVSRHAFLPDPLCPSCGDLLDDAATPLTLEAHRKEDPGAYRVRALAGEVDALADTYVDEEAGLIRLLSKSSDAGSVVAAAWMGLRDGATEGGFGRTRSYRSSRLVAILEALERHGGMQPGGKRTTVRASRAELGERALDPRLLGLFPDERHELDGFRYQRYDDDGPYTWVWGYSFARDAPILVPESYAYYRVRSPGRFVYEISNGCALGGSMTEAIMYGILEVAERDAFLMTWYARMAVPRIQLDQARDPTIPLIAEALTARTGYRIHVFDTTLEQGIPCVWAMAVNPSDTDGRPKVACAAGSHLDPEKAVENALSELATTLPDVIGRYPGLRDAARRMVDDPSLVKDMAHHSLLYGTPEAFSRFAFLLGDGNGDSDGDGDGDGDSDGNGDSDGDGDGDGDSDGNGDGDGDGDSDDRDRAQERRAPSRGAAGRFRNADLREDLDELVRAYLDEGLDVVVVDQTTPEHRAGGFSCVKVIIPGTLAMTFGHDMRRVDGLPRLLSVPHTLGYAARPLRPGDLNPHPHPFP</sequence>
<feature type="compositionally biased region" description="Basic and acidic residues" evidence="1">
    <location>
        <begin position="154"/>
        <end position="170"/>
    </location>
</feature>
<feature type="region of interest" description="Disordered" evidence="1">
    <location>
        <begin position="581"/>
        <end position="641"/>
    </location>
</feature>
<dbReference type="Proteomes" id="UP000605361">
    <property type="component" value="Unassembled WGS sequence"/>
</dbReference>